<keyword evidence="1" id="KW-0812">Transmembrane</keyword>
<proteinExistence type="predicted"/>
<accession>A0A8S0T2Q4</accession>
<comment type="caution">
    <text evidence="2">The sequence shown here is derived from an EMBL/GenBank/DDBJ whole genome shotgun (WGS) entry which is preliminary data.</text>
</comment>
<keyword evidence="1" id="KW-1133">Transmembrane helix</keyword>
<dbReference type="Proteomes" id="UP000594638">
    <property type="component" value="Unassembled WGS sequence"/>
</dbReference>
<dbReference type="EMBL" id="CACTIH010005616">
    <property type="protein sequence ID" value="CAA2999088.1"/>
    <property type="molecule type" value="Genomic_DNA"/>
</dbReference>
<protein>
    <submittedName>
        <fullName evidence="2">Uncharacterized protein</fullName>
    </submittedName>
</protein>
<gene>
    <name evidence="2" type="ORF">OLEA9_A018753</name>
</gene>
<feature type="transmembrane region" description="Helical" evidence="1">
    <location>
        <begin position="99"/>
        <end position="119"/>
    </location>
</feature>
<keyword evidence="3" id="KW-1185">Reference proteome</keyword>
<dbReference type="Gramene" id="OE9A018753T1">
    <property type="protein sequence ID" value="OE9A018753C1"/>
    <property type="gene ID" value="OE9A018753"/>
</dbReference>
<evidence type="ECO:0000256" key="1">
    <source>
        <dbReference type="SAM" id="Phobius"/>
    </source>
</evidence>
<dbReference type="AlphaFoldDB" id="A0A8S0T2Q4"/>
<sequence>MAWHSFHDDTKDLNTLLPNHPLKSLPFLPCFLDFDSRGSTESAAFLDLDIDLDPWCISTGAGAMNCHLLEEQYRRATAAVFVGNLDGIFAPFSTFLSEASLALVLALLELLLLLLVLLLRDDIKESLLIMLLDERE</sequence>
<organism evidence="2 3">
    <name type="scientific">Olea europaea subsp. europaea</name>
    <dbReference type="NCBI Taxonomy" id="158383"/>
    <lineage>
        <taxon>Eukaryota</taxon>
        <taxon>Viridiplantae</taxon>
        <taxon>Streptophyta</taxon>
        <taxon>Embryophyta</taxon>
        <taxon>Tracheophyta</taxon>
        <taxon>Spermatophyta</taxon>
        <taxon>Magnoliopsida</taxon>
        <taxon>eudicotyledons</taxon>
        <taxon>Gunneridae</taxon>
        <taxon>Pentapetalae</taxon>
        <taxon>asterids</taxon>
        <taxon>lamiids</taxon>
        <taxon>Lamiales</taxon>
        <taxon>Oleaceae</taxon>
        <taxon>Oleeae</taxon>
        <taxon>Olea</taxon>
    </lineage>
</organism>
<reference evidence="2 3" key="1">
    <citation type="submission" date="2019-12" db="EMBL/GenBank/DDBJ databases">
        <authorList>
            <person name="Alioto T."/>
            <person name="Alioto T."/>
            <person name="Gomez Garrido J."/>
        </authorList>
    </citation>
    <scope>NUCLEOTIDE SEQUENCE [LARGE SCALE GENOMIC DNA]</scope>
</reference>
<name>A0A8S0T2Q4_OLEEU</name>
<evidence type="ECO:0000313" key="2">
    <source>
        <dbReference type="EMBL" id="CAA2999088.1"/>
    </source>
</evidence>
<evidence type="ECO:0000313" key="3">
    <source>
        <dbReference type="Proteomes" id="UP000594638"/>
    </source>
</evidence>
<keyword evidence="1" id="KW-0472">Membrane</keyword>